<comment type="subcellular location">
    <subcellularLocation>
        <location evidence="1">Nucleus</location>
    </subcellularLocation>
</comment>
<sequence>MAELGTRNRAKVYQLNGAGQWDDRGTGYAACQYLQAYGFACIILVSEEDSTPILETRVSPDDIYQRQGETIISWTEPANGCDVALSFADASGCSEFWDEIQSMQRAEAQAGGGGFGLGDGSAGGGGGGGVGGQLGGPMALAHERGGGVMCGGGCGLGGELGAHEASVNLPAPELRNVKALAEMLGEITFYQRPAVVQLILQQDYIAQLAQLFQTIEDLESLPELHAMFHIFRTLMMLNDSAIFEQLLREDVVMHVIGALEYDPELLVHATRHREFLTSVVVFREVLPIKEPSILAKVHQNFRVQYIKDVVLPRSLDDHTFATLNSIVFVNNVAILSHIQRDSEYLSALFAQLVEHGTPLERRRELSRLLLELCQLARSLQLFNRAAFYRRMLDHGLFAPVASLLMSADPMLQLHAAEMLGATCLHDPSILRQFILVERPAQRTMRALMHVLTCGAEAGVKAQLGEVLRALLDPETMEGLEQEEFLNLFYEHFVAVALAPLESAGADGEGDGGASNGGARVHRQLGATSFAASAAAPAGARGVASAAGGAEPAAAAGGAGDAPAASASATLDNGGGGAEREERASAGGARSGADVAGGCEPSADADAAEAVVGVEVTGGADAGRSLPAPAGAADTAAYQSAAPSSGGAHAALSAQHGESAGSHALADPEVELPADEEALHASRSLVVELFCFCVLHHGYRIKYFVLKNHVMAKVLGLCSLRDKPLILAAVRFVRACVGLRDEFYNRYIAKNNCLLPLVQQLAANARLDNMLASAVIELLDFIRKENLRSLLAHLYEQHREALDAIRLPDVVNALWLRHEQNLDGTHAAAPGGGAGGARGGGRRGDDDDGDGGSCGNGSAAREAGAGGTAGGARLGGALGGATDCGAGGRGAARGTAMRGCVPVAFAGAQQSGVRAAQPPRAARRAPPGGPRAFDDDDESAYFEGSDDDDDVAGQTHEPDRAADARGAVGGTRVLDGAHGTAAADESAQQRAKGGAVLGGAARAADGALGGGGHACGAHAPQQHVPSLLRFAARGAAGELPPRLPSAHFDPTLAAAHQSAMRHAQQRGVAGGGGGGGAGADPLHDGFAPRSTPAHGGGGGGGACATGGGSVGGADGGTPGGSPGHAPHALHVPHQVEELASANASTVAPAVAPWLLGAGDECHFGHRTLPCSPPRMVSVAHARMGVGSPGSPGAGARVRRLSSPQLPPDLPQLPPPAVQPPADPPQPLCANADVAVCADGLRESAAPRADGGLPGATLAPDARGAADGAAGAVGAKRPREGGAEITLPLKAAPLSCDEGGQRAI</sequence>
<feature type="compositionally biased region" description="Acidic residues" evidence="3">
    <location>
        <begin position="933"/>
        <end position="950"/>
    </location>
</feature>
<feature type="region of interest" description="Disordered" evidence="3">
    <location>
        <begin position="1182"/>
        <end position="1225"/>
    </location>
</feature>
<feature type="domain" description="PP4R3 EVH1-like" evidence="5">
    <location>
        <begin position="7"/>
        <end position="105"/>
    </location>
</feature>
<organism evidence="6 7">
    <name type="scientific">Diacronema lutheri</name>
    <name type="common">Unicellular marine alga</name>
    <name type="synonym">Monochrysis lutheri</name>
    <dbReference type="NCBI Taxonomy" id="2081491"/>
    <lineage>
        <taxon>Eukaryota</taxon>
        <taxon>Haptista</taxon>
        <taxon>Haptophyta</taxon>
        <taxon>Pavlovophyceae</taxon>
        <taxon>Pavlovales</taxon>
        <taxon>Pavlovaceae</taxon>
        <taxon>Diacronema</taxon>
    </lineage>
</organism>
<dbReference type="EMBL" id="JAGTXO010000010">
    <property type="protein sequence ID" value="KAG8465697.1"/>
    <property type="molecule type" value="Genomic_DNA"/>
</dbReference>
<feature type="compositionally biased region" description="Low complexity" evidence="3">
    <location>
        <begin position="1257"/>
        <end position="1273"/>
    </location>
</feature>
<feature type="compositionally biased region" description="Gly residues" evidence="3">
    <location>
        <begin position="1067"/>
        <end position="1077"/>
    </location>
</feature>
<evidence type="ECO:0000256" key="1">
    <source>
        <dbReference type="ARBA" id="ARBA00004123"/>
    </source>
</evidence>
<protein>
    <recommendedName>
        <fullName evidence="8">Serine/threonine-protein phosphatase 4 regulatory subunit 3-like central domain-containing protein</fullName>
    </recommendedName>
</protein>
<proteinExistence type="predicted"/>
<dbReference type="InterPro" id="IPR011993">
    <property type="entry name" value="PH-like_dom_sf"/>
</dbReference>
<feature type="compositionally biased region" description="Low complexity" evidence="3">
    <location>
        <begin position="913"/>
        <end position="925"/>
    </location>
</feature>
<dbReference type="InterPro" id="IPR006887">
    <property type="entry name" value="P4R3-like_central_dom"/>
</dbReference>
<dbReference type="Pfam" id="PF22972">
    <property type="entry name" value="EVH1_PP4R3"/>
    <property type="match status" value="1"/>
</dbReference>
<feature type="compositionally biased region" description="Gly residues" evidence="3">
    <location>
        <begin position="1093"/>
        <end position="1121"/>
    </location>
</feature>
<dbReference type="OrthoDB" id="27483at2759"/>
<comment type="caution">
    <text evidence="6">The sequence shown here is derived from an EMBL/GenBank/DDBJ whole genome shotgun (WGS) entry which is preliminary data.</text>
</comment>
<evidence type="ECO:0000259" key="4">
    <source>
        <dbReference type="Pfam" id="PF04802"/>
    </source>
</evidence>
<feature type="domain" description="Serine/threonine-protein phosphatase 4 regulatory subunit 3-like central" evidence="4">
    <location>
        <begin position="189"/>
        <end position="503"/>
    </location>
</feature>
<gene>
    <name evidence="6" type="ORF">KFE25_003004</name>
</gene>
<evidence type="ECO:0000259" key="5">
    <source>
        <dbReference type="Pfam" id="PF22972"/>
    </source>
</evidence>
<dbReference type="GO" id="GO:0072542">
    <property type="term" value="F:protein phosphatase activator activity"/>
    <property type="evidence" value="ECO:0007669"/>
    <property type="project" value="TreeGrafter"/>
</dbReference>
<evidence type="ECO:0008006" key="8">
    <source>
        <dbReference type="Google" id="ProtNLM"/>
    </source>
</evidence>
<dbReference type="Proteomes" id="UP000751190">
    <property type="component" value="Unassembled WGS sequence"/>
</dbReference>
<dbReference type="GO" id="GO:0030289">
    <property type="term" value="C:protein phosphatase 4 complex"/>
    <property type="evidence" value="ECO:0007669"/>
    <property type="project" value="TreeGrafter"/>
</dbReference>
<dbReference type="GO" id="GO:0005654">
    <property type="term" value="C:nucleoplasm"/>
    <property type="evidence" value="ECO:0007669"/>
    <property type="project" value="TreeGrafter"/>
</dbReference>
<feature type="region of interest" description="Disordered" evidence="3">
    <location>
        <begin position="1054"/>
        <end position="1127"/>
    </location>
</feature>
<feature type="region of interest" description="Disordered" evidence="3">
    <location>
        <begin position="550"/>
        <end position="600"/>
    </location>
</feature>
<keyword evidence="7" id="KW-1185">Reference proteome</keyword>
<dbReference type="InterPro" id="IPR055236">
    <property type="entry name" value="EVH1_PP4R3"/>
</dbReference>
<feature type="domain" description="Serine/threonine-protein phosphatase 4 regulatory subunit 3-like central" evidence="4">
    <location>
        <begin position="682"/>
        <end position="819"/>
    </location>
</feature>
<dbReference type="PANTHER" id="PTHR23318:SF0">
    <property type="entry name" value="SERINE_THREONINE-PROTEIN PHOSPHATASE 4 REGULATORY SUBUNIT 3"/>
    <property type="match status" value="1"/>
</dbReference>
<dbReference type="InterPro" id="IPR051137">
    <property type="entry name" value="PP4R3-like"/>
</dbReference>
<feature type="region of interest" description="Disordered" evidence="3">
    <location>
        <begin position="1243"/>
        <end position="1284"/>
    </location>
</feature>
<dbReference type="SUPFAM" id="SSF48371">
    <property type="entry name" value="ARM repeat"/>
    <property type="match status" value="1"/>
</dbReference>
<reference evidence="6" key="1">
    <citation type="submission" date="2021-05" db="EMBL/GenBank/DDBJ databases">
        <title>The genome of the haptophyte Pavlova lutheri (Diacronema luteri, Pavlovales) - a model for lipid biosynthesis in eukaryotic algae.</title>
        <authorList>
            <person name="Hulatt C.J."/>
            <person name="Posewitz M.C."/>
        </authorList>
    </citation>
    <scope>NUCLEOTIDE SEQUENCE</scope>
    <source>
        <strain evidence="6">NIVA-4/92</strain>
    </source>
</reference>
<evidence type="ECO:0000313" key="7">
    <source>
        <dbReference type="Proteomes" id="UP000751190"/>
    </source>
</evidence>
<evidence type="ECO:0000256" key="2">
    <source>
        <dbReference type="ARBA" id="ARBA00023242"/>
    </source>
</evidence>
<feature type="compositionally biased region" description="Pro residues" evidence="3">
    <location>
        <begin position="1203"/>
        <end position="1225"/>
    </location>
</feature>
<feature type="region of interest" description="Disordered" evidence="3">
    <location>
        <begin position="909"/>
        <end position="967"/>
    </location>
</feature>
<name>A0A8J6C8T5_DIALT</name>
<dbReference type="Pfam" id="PF04802">
    <property type="entry name" value="PP4R3"/>
    <property type="match status" value="2"/>
</dbReference>
<feature type="region of interest" description="Disordered" evidence="3">
    <location>
        <begin position="824"/>
        <end position="866"/>
    </location>
</feature>
<evidence type="ECO:0000313" key="6">
    <source>
        <dbReference type="EMBL" id="KAG8465697.1"/>
    </source>
</evidence>
<feature type="compositionally biased region" description="Gly residues" evidence="3">
    <location>
        <begin position="829"/>
        <end position="838"/>
    </location>
</feature>
<feature type="compositionally biased region" description="Low complexity" evidence="3">
    <location>
        <begin position="584"/>
        <end position="600"/>
    </location>
</feature>
<dbReference type="PANTHER" id="PTHR23318">
    <property type="entry name" value="ATP SYNTHASE GAMMA-RELATED"/>
    <property type="match status" value="1"/>
</dbReference>
<feature type="compositionally biased region" description="Low complexity" evidence="3">
    <location>
        <begin position="550"/>
        <end position="568"/>
    </location>
</feature>
<dbReference type="InterPro" id="IPR016024">
    <property type="entry name" value="ARM-type_fold"/>
</dbReference>
<accession>A0A8J6C8T5</accession>
<keyword evidence="2" id="KW-0539">Nucleus</keyword>
<dbReference type="SUPFAM" id="SSF50729">
    <property type="entry name" value="PH domain-like"/>
    <property type="match status" value="1"/>
</dbReference>
<evidence type="ECO:0000256" key="3">
    <source>
        <dbReference type="SAM" id="MobiDB-lite"/>
    </source>
</evidence>
<dbReference type="Gene3D" id="2.30.29.30">
    <property type="entry name" value="Pleckstrin-homology domain (PH domain)/Phosphotyrosine-binding domain (PTB)"/>
    <property type="match status" value="1"/>
</dbReference>